<evidence type="ECO:0000256" key="1">
    <source>
        <dbReference type="SAM" id="MobiDB-lite"/>
    </source>
</evidence>
<sequence length="109" mass="12294">MNTSVTSFEQCSTEEDSTRTTKKNHNAGASGCGQSTRIIGSAEEEHIETYRSEKKNLHNTVGSLFIIISRVNYRRQQRERGKSIRQLFNNKHTINADSTDNKSGSCLKQ</sequence>
<accession>A0AAD5QXT1</accession>
<dbReference type="AlphaFoldDB" id="A0AAD5QXT1"/>
<comment type="caution">
    <text evidence="2">The sequence shown here is derived from an EMBL/GenBank/DDBJ whole genome shotgun (WGS) entry which is preliminary data.</text>
</comment>
<gene>
    <name evidence="2" type="ORF">KIN20_025586</name>
</gene>
<reference evidence="2" key="1">
    <citation type="submission" date="2021-06" db="EMBL/GenBank/DDBJ databases">
        <title>Parelaphostrongylus tenuis whole genome reference sequence.</title>
        <authorList>
            <person name="Garwood T.J."/>
            <person name="Larsen P.A."/>
            <person name="Fountain-Jones N.M."/>
            <person name="Garbe J.R."/>
            <person name="Macchietto M.G."/>
            <person name="Kania S.A."/>
            <person name="Gerhold R.W."/>
            <person name="Richards J.E."/>
            <person name="Wolf T.M."/>
        </authorList>
    </citation>
    <scope>NUCLEOTIDE SEQUENCE</scope>
    <source>
        <strain evidence="2">MNPRO001-30</strain>
        <tissue evidence="2">Meninges</tissue>
    </source>
</reference>
<feature type="region of interest" description="Disordered" evidence="1">
    <location>
        <begin position="85"/>
        <end position="109"/>
    </location>
</feature>
<dbReference type="Proteomes" id="UP001196413">
    <property type="component" value="Unassembled WGS sequence"/>
</dbReference>
<feature type="compositionally biased region" description="Polar residues" evidence="1">
    <location>
        <begin position="86"/>
        <end position="109"/>
    </location>
</feature>
<keyword evidence="3" id="KW-1185">Reference proteome</keyword>
<organism evidence="2 3">
    <name type="scientific">Parelaphostrongylus tenuis</name>
    <name type="common">Meningeal worm</name>
    <dbReference type="NCBI Taxonomy" id="148309"/>
    <lineage>
        <taxon>Eukaryota</taxon>
        <taxon>Metazoa</taxon>
        <taxon>Ecdysozoa</taxon>
        <taxon>Nematoda</taxon>
        <taxon>Chromadorea</taxon>
        <taxon>Rhabditida</taxon>
        <taxon>Rhabditina</taxon>
        <taxon>Rhabditomorpha</taxon>
        <taxon>Strongyloidea</taxon>
        <taxon>Metastrongylidae</taxon>
        <taxon>Parelaphostrongylus</taxon>
    </lineage>
</organism>
<proteinExistence type="predicted"/>
<dbReference type="EMBL" id="JAHQIW010005236">
    <property type="protein sequence ID" value="KAJ1365321.1"/>
    <property type="molecule type" value="Genomic_DNA"/>
</dbReference>
<name>A0AAD5QXT1_PARTN</name>
<evidence type="ECO:0000313" key="3">
    <source>
        <dbReference type="Proteomes" id="UP001196413"/>
    </source>
</evidence>
<evidence type="ECO:0000313" key="2">
    <source>
        <dbReference type="EMBL" id="KAJ1365321.1"/>
    </source>
</evidence>
<protein>
    <submittedName>
        <fullName evidence="2">Uncharacterized protein</fullName>
    </submittedName>
</protein>
<feature type="region of interest" description="Disordered" evidence="1">
    <location>
        <begin position="1"/>
        <end position="36"/>
    </location>
</feature>
<feature type="compositionally biased region" description="Polar residues" evidence="1">
    <location>
        <begin position="1"/>
        <end position="11"/>
    </location>
</feature>